<name>A0ABU1ZM56_9BURK</name>
<dbReference type="RefSeq" id="WP_310341944.1">
    <property type="nucleotide sequence ID" value="NZ_JAVDXO010000003.1"/>
</dbReference>
<keyword evidence="1" id="KW-0732">Signal</keyword>
<evidence type="ECO:0008006" key="4">
    <source>
        <dbReference type="Google" id="ProtNLM"/>
    </source>
</evidence>
<proteinExistence type="predicted"/>
<keyword evidence="3" id="KW-1185">Reference proteome</keyword>
<dbReference type="Proteomes" id="UP001268089">
    <property type="component" value="Unassembled WGS sequence"/>
</dbReference>
<comment type="caution">
    <text evidence="2">The sequence shown here is derived from an EMBL/GenBank/DDBJ whole genome shotgun (WGS) entry which is preliminary data.</text>
</comment>
<reference evidence="2 3" key="1">
    <citation type="submission" date="2023-07" db="EMBL/GenBank/DDBJ databases">
        <title>Sorghum-associated microbial communities from plants grown in Nebraska, USA.</title>
        <authorList>
            <person name="Schachtman D."/>
        </authorList>
    </citation>
    <scope>NUCLEOTIDE SEQUENCE [LARGE SCALE GENOMIC DNA]</scope>
    <source>
        <strain evidence="2 3">BE308</strain>
    </source>
</reference>
<feature type="signal peptide" evidence="1">
    <location>
        <begin position="1"/>
        <end position="28"/>
    </location>
</feature>
<dbReference type="EMBL" id="JAVDXO010000003">
    <property type="protein sequence ID" value="MDR7306632.1"/>
    <property type="molecule type" value="Genomic_DNA"/>
</dbReference>
<gene>
    <name evidence="2" type="ORF">J2X15_001915</name>
</gene>
<sequence length="210" mass="22767">MHIVGRMLLRVMALAVVALLTACATSVALHDNKKLLVTPYKLSSVQLAYQTPNWVQGMPSNDNGTNGFAIFGTRVVKSAQTFLPAQGLELVSADVVRVGGSIVVSRQPSEDPVRAFAVLRIAPVKGLIRTGTTTRRGSYESSSLAADYEFRVELVDVGSRKTVWQATLDTHTMTASSKDSPKNEGGFYDDVLAQRVLEVIVFKLKEDGLI</sequence>
<evidence type="ECO:0000256" key="1">
    <source>
        <dbReference type="SAM" id="SignalP"/>
    </source>
</evidence>
<protein>
    <recommendedName>
        <fullName evidence="4">DUF4136 domain-containing protein</fullName>
    </recommendedName>
</protein>
<dbReference type="PROSITE" id="PS51257">
    <property type="entry name" value="PROKAR_LIPOPROTEIN"/>
    <property type="match status" value="1"/>
</dbReference>
<evidence type="ECO:0000313" key="2">
    <source>
        <dbReference type="EMBL" id="MDR7306632.1"/>
    </source>
</evidence>
<accession>A0ABU1ZM56</accession>
<evidence type="ECO:0000313" key="3">
    <source>
        <dbReference type="Proteomes" id="UP001268089"/>
    </source>
</evidence>
<feature type="chain" id="PRO_5045331471" description="DUF4136 domain-containing protein" evidence="1">
    <location>
        <begin position="29"/>
        <end position="210"/>
    </location>
</feature>
<organism evidence="2 3">
    <name type="scientific">Rhodoferax saidenbachensis</name>
    <dbReference type="NCBI Taxonomy" id="1484693"/>
    <lineage>
        <taxon>Bacteria</taxon>
        <taxon>Pseudomonadati</taxon>
        <taxon>Pseudomonadota</taxon>
        <taxon>Betaproteobacteria</taxon>
        <taxon>Burkholderiales</taxon>
        <taxon>Comamonadaceae</taxon>
        <taxon>Rhodoferax</taxon>
    </lineage>
</organism>